<name>A0A2P2PY42_RHIMU</name>
<dbReference type="AlphaFoldDB" id="A0A2P2PY42"/>
<accession>A0A2P2PY42</accession>
<organism evidence="1">
    <name type="scientific">Rhizophora mucronata</name>
    <name type="common">Asiatic mangrove</name>
    <dbReference type="NCBI Taxonomy" id="61149"/>
    <lineage>
        <taxon>Eukaryota</taxon>
        <taxon>Viridiplantae</taxon>
        <taxon>Streptophyta</taxon>
        <taxon>Embryophyta</taxon>
        <taxon>Tracheophyta</taxon>
        <taxon>Spermatophyta</taxon>
        <taxon>Magnoliopsida</taxon>
        <taxon>eudicotyledons</taxon>
        <taxon>Gunneridae</taxon>
        <taxon>Pentapetalae</taxon>
        <taxon>rosids</taxon>
        <taxon>fabids</taxon>
        <taxon>Malpighiales</taxon>
        <taxon>Rhizophoraceae</taxon>
        <taxon>Rhizophora</taxon>
    </lineage>
</organism>
<proteinExistence type="predicted"/>
<reference evidence="1" key="1">
    <citation type="submission" date="2018-02" db="EMBL/GenBank/DDBJ databases">
        <title>Rhizophora mucronata_Transcriptome.</title>
        <authorList>
            <person name="Meera S.P."/>
            <person name="Sreeshan A."/>
            <person name="Augustine A."/>
        </authorList>
    </citation>
    <scope>NUCLEOTIDE SEQUENCE</scope>
    <source>
        <tissue evidence="1">Leaf</tissue>
    </source>
</reference>
<dbReference type="EMBL" id="GGEC01079177">
    <property type="protein sequence ID" value="MBX59661.1"/>
    <property type="molecule type" value="Transcribed_RNA"/>
</dbReference>
<protein>
    <submittedName>
        <fullName evidence="1">Uncharacterized protein</fullName>
    </submittedName>
</protein>
<sequence>MKGCRGVPPCDYFAKKITLDEVTFGYFNLPVSEVDRCIIPNILRDDDPDLINKFEYGPPQRIITVDTETGKEYGTDLNKFDSRYYRLARVSQLVADKNLVKGQIVYLWGEEGVVQFSV</sequence>
<evidence type="ECO:0000313" key="1">
    <source>
        <dbReference type="EMBL" id="MBX59661.1"/>
    </source>
</evidence>